<dbReference type="EMBL" id="HBEB01019108">
    <property type="protein sequence ID" value="CAD8278025.1"/>
    <property type="molecule type" value="Transcribed_RNA"/>
</dbReference>
<name>A0A7R9UXP5_DIALT</name>
<reference evidence="2" key="1">
    <citation type="submission" date="2021-01" db="EMBL/GenBank/DDBJ databases">
        <authorList>
            <person name="Corre E."/>
            <person name="Pelletier E."/>
            <person name="Niang G."/>
            <person name="Scheremetjew M."/>
            <person name="Finn R."/>
            <person name="Kale V."/>
            <person name="Holt S."/>
            <person name="Cochrane G."/>
            <person name="Meng A."/>
            <person name="Brown T."/>
            <person name="Cohen L."/>
        </authorList>
    </citation>
    <scope>NUCLEOTIDE SEQUENCE</scope>
    <source>
        <strain evidence="2">RCC1537</strain>
    </source>
</reference>
<protein>
    <submittedName>
        <fullName evidence="2">Uncharacterized protein</fullName>
    </submittedName>
</protein>
<feature type="transmembrane region" description="Helical" evidence="1">
    <location>
        <begin position="186"/>
        <end position="209"/>
    </location>
</feature>
<accession>A0A7R9UXP5</accession>
<gene>
    <name evidence="2" type="ORF">PLUT1463_LOCUS12342</name>
</gene>
<feature type="transmembrane region" description="Helical" evidence="1">
    <location>
        <begin position="101"/>
        <end position="121"/>
    </location>
</feature>
<feature type="transmembrane region" description="Helical" evidence="1">
    <location>
        <begin position="158"/>
        <end position="174"/>
    </location>
</feature>
<proteinExistence type="predicted"/>
<keyword evidence="1" id="KW-1133">Transmembrane helix</keyword>
<dbReference type="AlphaFoldDB" id="A0A7R9UXP5"/>
<sequence length="227" mass="24071">MTSVVVKLAAASPASGTRRGRLASAPWPSGENAPTCFGLCASHVGSRAPLCAPPLRLAPPHARSARVEERRGMSPMSPVAEQLLTPHKAGALPPAKRTSPLSVLALIIVALVLVQPLWGVLVQLCSWAAWLGCSLVLWEGAKGAVLPRLARPEHMARAQIGLMLVTFVVLRAVFGWHTPVQRVSRFYFSAVLLPALDTFVGLETIGGLARFATAGQSRRAGCFPAYS</sequence>
<evidence type="ECO:0000313" key="2">
    <source>
        <dbReference type="EMBL" id="CAD8278025.1"/>
    </source>
</evidence>
<keyword evidence="1" id="KW-0812">Transmembrane</keyword>
<organism evidence="2">
    <name type="scientific">Diacronema lutheri</name>
    <name type="common">Unicellular marine alga</name>
    <name type="synonym">Monochrysis lutheri</name>
    <dbReference type="NCBI Taxonomy" id="2081491"/>
    <lineage>
        <taxon>Eukaryota</taxon>
        <taxon>Haptista</taxon>
        <taxon>Haptophyta</taxon>
        <taxon>Pavlovophyceae</taxon>
        <taxon>Pavlovales</taxon>
        <taxon>Pavlovaceae</taxon>
        <taxon>Diacronema</taxon>
    </lineage>
</organism>
<evidence type="ECO:0000256" key="1">
    <source>
        <dbReference type="SAM" id="Phobius"/>
    </source>
</evidence>
<keyword evidence="1" id="KW-0472">Membrane</keyword>